<dbReference type="Proteomes" id="UP000000763">
    <property type="component" value="Chromosome 10"/>
</dbReference>
<accession>A0A0P0XU56</accession>
<name>A0A0P0XU56_ORYSJ</name>
<dbReference type="AlphaFoldDB" id="A0A0P0XU56"/>
<proteinExistence type="predicted"/>
<evidence type="ECO:0000313" key="2">
    <source>
        <dbReference type="Proteomes" id="UP000000763"/>
    </source>
</evidence>
<dbReference type="Gramene" id="Os10t0411600-01">
    <property type="protein sequence ID" value="Os10t0411600-01"/>
    <property type="gene ID" value="Os10g0411600"/>
</dbReference>
<evidence type="ECO:0000313" key="1">
    <source>
        <dbReference type="EMBL" id="BAF26497.1"/>
    </source>
</evidence>
<organism evidence="1 2">
    <name type="scientific">Oryza sativa subsp. japonica</name>
    <name type="common">Rice</name>
    <dbReference type="NCBI Taxonomy" id="39947"/>
    <lineage>
        <taxon>Eukaryota</taxon>
        <taxon>Viridiplantae</taxon>
        <taxon>Streptophyta</taxon>
        <taxon>Embryophyta</taxon>
        <taxon>Tracheophyta</taxon>
        <taxon>Spermatophyta</taxon>
        <taxon>Magnoliopsida</taxon>
        <taxon>Liliopsida</taxon>
        <taxon>Poales</taxon>
        <taxon>Poaceae</taxon>
        <taxon>BOP clade</taxon>
        <taxon>Oryzoideae</taxon>
        <taxon>Oryzeae</taxon>
        <taxon>Oryzinae</taxon>
        <taxon>Oryza</taxon>
        <taxon>Oryza sativa</taxon>
    </lineage>
</organism>
<protein>
    <submittedName>
        <fullName evidence="1">Os10g0411600 protein</fullName>
    </submittedName>
</protein>
<dbReference type="KEGG" id="dosa:Os10g0411600"/>
<dbReference type="EMBL" id="AP008216">
    <property type="protein sequence ID" value="BAF26497.1"/>
    <property type="molecule type" value="Genomic_DNA"/>
</dbReference>
<sequence length="134" mass="15277">MQLPSRAMLFQVDIFPFTNIQPVFQNHIFVSKPCLSTGFGDVKRSSEIRAFAPVEEWLVDLTMEPTVVVVVQIVPIPMSRIDLIIRHEMKSQFSLHISIMKILLRSMFEACTASSQCCRASFWAFSSLDRPLPT</sequence>
<gene>
    <name evidence="1" type="ordered locus">Os10g0411600</name>
</gene>
<reference evidence="1 2" key="1">
    <citation type="journal article" date="2005" name="Nature">
        <title>The map-based sequence of the rice genome.</title>
        <authorList>
            <consortium name="International rice genome sequencing project (IRGSP)"/>
            <person name="Matsumoto T."/>
            <person name="Wu J."/>
            <person name="Kanamori H."/>
            <person name="Katayose Y."/>
            <person name="Fujisawa M."/>
            <person name="Namiki N."/>
            <person name="Mizuno H."/>
            <person name="Yamamoto K."/>
            <person name="Antonio B.A."/>
            <person name="Baba T."/>
            <person name="Sakata K."/>
            <person name="Nagamura Y."/>
            <person name="Aoki H."/>
            <person name="Arikawa K."/>
            <person name="Arita K."/>
            <person name="Bito T."/>
            <person name="Chiden Y."/>
            <person name="Fujitsuka N."/>
            <person name="Fukunaka R."/>
            <person name="Hamada M."/>
            <person name="Harada C."/>
            <person name="Hayashi A."/>
            <person name="Hijishita S."/>
            <person name="Honda M."/>
            <person name="Hosokawa S."/>
            <person name="Ichikawa Y."/>
            <person name="Idonuma A."/>
            <person name="Iijima M."/>
            <person name="Ikeda M."/>
            <person name="Ikeno M."/>
            <person name="Ito K."/>
            <person name="Ito S."/>
            <person name="Ito T."/>
            <person name="Ito Y."/>
            <person name="Ito Y."/>
            <person name="Iwabuchi A."/>
            <person name="Kamiya K."/>
            <person name="Karasawa W."/>
            <person name="Kurita K."/>
            <person name="Katagiri S."/>
            <person name="Kikuta A."/>
            <person name="Kobayashi H."/>
            <person name="Kobayashi N."/>
            <person name="Machita K."/>
            <person name="Maehara T."/>
            <person name="Masukawa M."/>
            <person name="Mizubayashi T."/>
            <person name="Mukai Y."/>
            <person name="Nagasaki H."/>
            <person name="Nagata Y."/>
            <person name="Naito S."/>
            <person name="Nakashima M."/>
            <person name="Nakama Y."/>
            <person name="Nakamichi Y."/>
            <person name="Nakamura M."/>
            <person name="Meguro A."/>
            <person name="Negishi M."/>
            <person name="Ohta I."/>
            <person name="Ohta T."/>
            <person name="Okamoto M."/>
            <person name="Ono N."/>
            <person name="Saji S."/>
            <person name="Sakaguchi M."/>
            <person name="Sakai K."/>
            <person name="Shibata M."/>
            <person name="Shimokawa T."/>
            <person name="Song J."/>
            <person name="Takazaki Y."/>
            <person name="Terasawa K."/>
            <person name="Tsugane M."/>
            <person name="Tsuji K."/>
            <person name="Ueda S."/>
            <person name="Waki K."/>
            <person name="Yamagata H."/>
            <person name="Yamamoto M."/>
            <person name="Yamamoto S."/>
            <person name="Yamane H."/>
            <person name="Yoshiki S."/>
            <person name="Yoshihara R."/>
            <person name="Yukawa K."/>
            <person name="Zhong H."/>
            <person name="Yano M."/>
            <person name="Yuan Q."/>
            <person name="Ouyang S."/>
            <person name="Liu J."/>
            <person name="Jones K.M."/>
            <person name="Gansberger K."/>
            <person name="Moffat K."/>
            <person name="Hill J."/>
            <person name="Bera J."/>
            <person name="Fadrosh D."/>
            <person name="Jin S."/>
            <person name="Johri S."/>
            <person name="Kim M."/>
            <person name="Overton L."/>
            <person name="Reardon M."/>
            <person name="Tsitrin T."/>
            <person name="Vuong H."/>
            <person name="Weaver B."/>
            <person name="Ciecko A."/>
            <person name="Tallon L."/>
            <person name="Jackson J."/>
            <person name="Pai G."/>
            <person name="Aken S.V."/>
            <person name="Utterback T."/>
            <person name="Reidmuller S."/>
            <person name="Feldblyum T."/>
            <person name="Hsiao J."/>
            <person name="Zismann V."/>
            <person name="Iobst S."/>
            <person name="de Vazeille A.R."/>
            <person name="Buell C.R."/>
            <person name="Ying K."/>
            <person name="Li Y."/>
            <person name="Lu T."/>
            <person name="Huang Y."/>
            <person name="Zhao Q."/>
            <person name="Feng Q."/>
            <person name="Zhang L."/>
            <person name="Zhu J."/>
            <person name="Weng Q."/>
            <person name="Mu J."/>
            <person name="Lu Y."/>
            <person name="Fan D."/>
            <person name="Liu Y."/>
            <person name="Guan J."/>
            <person name="Zhang Y."/>
            <person name="Yu S."/>
            <person name="Liu X."/>
            <person name="Zhang Y."/>
            <person name="Hong G."/>
            <person name="Han B."/>
            <person name="Choisne N."/>
            <person name="Demange N."/>
            <person name="Orjeda G."/>
            <person name="Samain S."/>
            <person name="Cattolico L."/>
            <person name="Pelletier E."/>
            <person name="Couloux A."/>
            <person name="Segurens B."/>
            <person name="Wincker P."/>
            <person name="D'Hont A."/>
            <person name="Scarpelli C."/>
            <person name="Weissenbach J."/>
            <person name="Salanoubat M."/>
            <person name="Quetier F."/>
            <person name="Yu Y."/>
            <person name="Kim H.R."/>
            <person name="Rambo T."/>
            <person name="Currie J."/>
            <person name="Collura K."/>
            <person name="Luo M."/>
            <person name="Yang T."/>
            <person name="Ammiraju J.S.S."/>
            <person name="Engler F."/>
            <person name="Soderlund C."/>
            <person name="Wing R.A."/>
            <person name="Palmer L.E."/>
            <person name="de la Bastide M."/>
            <person name="Spiegel L."/>
            <person name="Nascimento L."/>
            <person name="Zutavern T."/>
            <person name="O'Shaughnessy A."/>
            <person name="Dike S."/>
            <person name="Dedhia N."/>
            <person name="Preston R."/>
            <person name="Balija V."/>
            <person name="McCombie W.R."/>
            <person name="Chow T."/>
            <person name="Chen H."/>
            <person name="Chung M."/>
            <person name="Chen C."/>
            <person name="Shaw J."/>
            <person name="Wu H."/>
            <person name="Hsiao K."/>
            <person name="Chao Y."/>
            <person name="Chu M."/>
            <person name="Cheng C."/>
            <person name="Hour A."/>
            <person name="Lee P."/>
            <person name="Lin S."/>
            <person name="Lin Y."/>
            <person name="Liou J."/>
            <person name="Liu S."/>
            <person name="Hsing Y."/>
            <person name="Raghuvanshi S."/>
            <person name="Mohanty A."/>
            <person name="Bharti A.K."/>
            <person name="Gaur A."/>
            <person name="Gupta V."/>
            <person name="Kumar D."/>
            <person name="Ravi V."/>
            <person name="Vij S."/>
            <person name="Kapur A."/>
            <person name="Khurana P."/>
            <person name="Khurana P."/>
            <person name="Khurana J.P."/>
            <person name="Tyagi A.K."/>
            <person name="Gaikwad K."/>
            <person name="Singh A."/>
            <person name="Dalal V."/>
            <person name="Srivastava S."/>
            <person name="Dixit A."/>
            <person name="Pal A.K."/>
            <person name="Ghazi I.A."/>
            <person name="Yadav M."/>
            <person name="Pandit A."/>
            <person name="Bhargava A."/>
            <person name="Sureshbabu K."/>
            <person name="Batra K."/>
            <person name="Sharma T.R."/>
            <person name="Mohapatra T."/>
            <person name="Singh N.K."/>
            <person name="Messing J."/>
            <person name="Nelson A.B."/>
            <person name="Fuks G."/>
            <person name="Kavchok S."/>
            <person name="Keizer G."/>
            <person name="Linton E."/>
            <person name="Llaca V."/>
            <person name="Song R."/>
            <person name="Tanyolac B."/>
            <person name="Young S."/>
            <person name="Ho-Il K."/>
            <person name="Hahn J.H."/>
            <person name="Sangsakoo G."/>
            <person name="Vanavichit A."/>
            <person name="de Mattos Luiz.A.T."/>
            <person name="Zimmer P.D."/>
            <person name="Malone G."/>
            <person name="Dellagostin O."/>
            <person name="de Oliveira A.C."/>
            <person name="Bevan M."/>
            <person name="Bancroft I."/>
            <person name="Minx P."/>
            <person name="Cordum H."/>
            <person name="Wilson R."/>
            <person name="Cheng Z."/>
            <person name="Jin W."/>
            <person name="Jiang J."/>
            <person name="Leong S.A."/>
            <person name="Iwama H."/>
            <person name="Gojobori T."/>
            <person name="Itoh T."/>
            <person name="Niimura Y."/>
            <person name="Fujii Y."/>
            <person name="Habara T."/>
            <person name="Sakai H."/>
            <person name="Sato Y."/>
            <person name="Wilson G."/>
            <person name="Kumar K."/>
            <person name="McCouch S."/>
            <person name="Juretic N."/>
            <person name="Hoen D."/>
            <person name="Wright S."/>
            <person name="Bruskiewich R."/>
            <person name="Bureau T."/>
            <person name="Miyao A."/>
            <person name="Hirochika H."/>
            <person name="Nishikawa T."/>
            <person name="Kadowaki K."/>
            <person name="Sugiura M."/>
            <person name="Burr B."/>
            <person name="Sasaki T."/>
        </authorList>
    </citation>
    <scope>NUCLEOTIDE SEQUENCE [LARGE SCALE GENOMIC DNA]</scope>
    <source>
        <strain evidence="2">cv. Nipponbare</strain>
    </source>
</reference>
<reference evidence="2" key="2">
    <citation type="journal article" date="2008" name="Nucleic Acids Res.">
        <title>The rice annotation project database (RAP-DB): 2008 update.</title>
        <authorList>
            <consortium name="The rice annotation project (RAP)"/>
        </authorList>
    </citation>
    <scope>GENOME REANNOTATION</scope>
    <source>
        <strain evidence="2">cv. Nipponbare</strain>
    </source>
</reference>